<dbReference type="RefSeq" id="WP_062625486.1">
    <property type="nucleotide sequence ID" value="NZ_AP018738.1"/>
</dbReference>
<dbReference type="InterPro" id="IPR013549">
    <property type="entry name" value="DUF1731"/>
</dbReference>
<dbReference type="Pfam" id="PF08338">
    <property type="entry name" value="DUF1731"/>
    <property type="match status" value="1"/>
</dbReference>
<gene>
    <name evidence="4" type="ORF">OYT1_ch0517</name>
</gene>
<reference evidence="4 5" key="1">
    <citation type="submission" date="2018-06" db="EMBL/GenBank/DDBJ databases">
        <title>OYT1 Genome Sequencing.</title>
        <authorList>
            <person name="Kato S."/>
            <person name="Itoh T."/>
            <person name="Ohkuma M."/>
        </authorList>
    </citation>
    <scope>NUCLEOTIDE SEQUENCE [LARGE SCALE GENOMIC DNA]</scope>
    <source>
        <strain evidence="4 5">OYT1</strain>
    </source>
</reference>
<dbReference type="PANTHER" id="PTHR11092:SF0">
    <property type="entry name" value="EPIMERASE FAMILY PROTEIN SDR39U1"/>
    <property type="match status" value="1"/>
</dbReference>
<sequence>MRILLTGGTGLIGRSLCRTLLAQGHQLTVLSRHPETVARLCGAAVAAMASLDEWLPEQAFDAVINLAGEPIADAAWTAKRKQTLWDSRVTLTQQLVQKIAAAHVRPSVLLSGSAIGYYGNRQALTLDEAAAGGSGYSAELCAAWEHAALAASTLGVRVCLLRTGLVLSDDGGLLAKMRLPFGIGVRFGHGEQWMSWIHIDDYVQIVLRLLNDAQAHGAYNLTAPEPVSNAEFVRTLSQLTGGRVVFSAPAPLLRIALGERASLLLDGQRVLPRRIEATGYAFHYRHLTDALRALF</sequence>
<dbReference type="EMBL" id="AP018738">
    <property type="protein sequence ID" value="BBE50086.1"/>
    <property type="molecule type" value="Genomic_DNA"/>
</dbReference>
<feature type="domain" description="DUF1731" evidence="3">
    <location>
        <begin position="248"/>
        <end position="294"/>
    </location>
</feature>
<evidence type="ECO:0000259" key="3">
    <source>
        <dbReference type="Pfam" id="PF08338"/>
    </source>
</evidence>
<protein>
    <submittedName>
        <fullName evidence="4">Epimerase family protein</fullName>
    </submittedName>
</protein>
<dbReference type="InterPro" id="IPR036291">
    <property type="entry name" value="NAD(P)-bd_dom_sf"/>
</dbReference>
<dbReference type="InterPro" id="IPR001509">
    <property type="entry name" value="Epimerase_deHydtase"/>
</dbReference>
<dbReference type="SUPFAM" id="SSF51735">
    <property type="entry name" value="NAD(P)-binding Rossmann-fold domains"/>
    <property type="match status" value="1"/>
</dbReference>
<dbReference type="Gene3D" id="3.40.50.720">
    <property type="entry name" value="NAD(P)-binding Rossmann-like Domain"/>
    <property type="match status" value="1"/>
</dbReference>
<comment type="similarity">
    <text evidence="1">Belongs to the NAD(P)-dependent epimerase/dehydratase family. SDR39U1 subfamily.</text>
</comment>
<evidence type="ECO:0000313" key="5">
    <source>
        <dbReference type="Proteomes" id="UP000033070"/>
    </source>
</evidence>
<organism evidence="4 5">
    <name type="scientific">Ferriphaselus amnicola</name>
    <dbReference type="NCBI Taxonomy" id="1188319"/>
    <lineage>
        <taxon>Bacteria</taxon>
        <taxon>Pseudomonadati</taxon>
        <taxon>Pseudomonadota</taxon>
        <taxon>Betaproteobacteria</taxon>
        <taxon>Nitrosomonadales</taxon>
        <taxon>Gallionellaceae</taxon>
        <taxon>Ferriphaselus</taxon>
    </lineage>
</organism>
<keyword evidence="5" id="KW-1185">Reference proteome</keyword>
<evidence type="ECO:0000256" key="1">
    <source>
        <dbReference type="ARBA" id="ARBA00009353"/>
    </source>
</evidence>
<dbReference type="PANTHER" id="PTHR11092">
    <property type="entry name" value="SUGAR NUCLEOTIDE EPIMERASE RELATED"/>
    <property type="match status" value="1"/>
</dbReference>
<evidence type="ECO:0000259" key="2">
    <source>
        <dbReference type="Pfam" id="PF01370"/>
    </source>
</evidence>
<dbReference type="NCBIfam" id="TIGR01777">
    <property type="entry name" value="yfcH"/>
    <property type="match status" value="1"/>
</dbReference>
<dbReference type="Proteomes" id="UP000033070">
    <property type="component" value="Chromosome"/>
</dbReference>
<name>A0A2Z6G9B2_9PROT</name>
<dbReference type="STRING" id="1188319.OYT1_00235"/>
<evidence type="ECO:0000313" key="4">
    <source>
        <dbReference type="EMBL" id="BBE50086.1"/>
    </source>
</evidence>
<accession>A0A2Z6G9B2</accession>
<feature type="domain" description="NAD-dependent epimerase/dehydratase" evidence="2">
    <location>
        <begin position="3"/>
        <end position="221"/>
    </location>
</feature>
<dbReference type="KEGG" id="fam:OYT1_ch0517"/>
<dbReference type="InterPro" id="IPR010099">
    <property type="entry name" value="SDR39U1"/>
</dbReference>
<proteinExistence type="inferred from homology"/>
<dbReference type="Pfam" id="PF01370">
    <property type="entry name" value="Epimerase"/>
    <property type="match status" value="1"/>
</dbReference>
<dbReference type="OrthoDB" id="5292533at2"/>
<dbReference type="AlphaFoldDB" id="A0A2Z6G9B2"/>